<dbReference type="CDD" id="cd01630">
    <property type="entry name" value="HAD_KDO-like"/>
    <property type="match status" value="1"/>
</dbReference>
<evidence type="ECO:0000256" key="1">
    <source>
        <dbReference type="ARBA" id="ARBA00000898"/>
    </source>
</evidence>
<dbReference type="InterPro" id="IPR050793">
    <property type="entry name" value="CMP-NeuNAc_synthase"/>
</dbReference>
<reference evidence="12 13" key="1">
    <citation type="submission" date="2021-01" db="EMBL/GenBank/DDBJ databases">
        <title>Chryseolinea sp. Jin1 Genome sequencing and assembly.</title>
        <authorList>
            <person name="Kim I."/>
        </authorList>
    </citation>
    <scope>NUCLEOTIDE SEQUENCE [LARGE SCALE GENOMIC DNA]</scope>
    <source>
        <strain evidence="12 13">Jin1</strain>
    </source>
</reference>
<evidence type="ECO:0000256" key="6">
    <source>
        <dbReference type="ARBA" id="ARBA00020092"/>
    </source>
</evidence>
<dbReference type="SUPFAM" id="SSF56784">
    <property type="entry name" value="HAD-like"/>
    <property type="match status" value="1"/>
</dbReference>
<dbReference type="EMBL" id="JAERRB010000009">
    <property type="protein sequence ID" value="MBL0744047.1"/>
    <property type="molecule type" value="Genomic_DNA"/>
</dbReference>
<keyword evidence="9" id="KW-0460">Magnesium</keyword>
<proteinExistence type="inferred from homology"/>
<dbReference type="InterPro" id="IPR036412">
    <property type="entry name" value="HAD-like_sf"/>
</dbReference>
<evidence type="ECO:0000256" key="11">
    <source>
        <dbReference type="ARBA" id="ARBA00031051"/>
    </source>
</evidence>
<dbReference type="GO" id="GO:0016787">
    <property type="term" value="F:hydrolase activity"/>
    <property type="evidence" value="ECO:0007669"/>
    <property type="project" value="UniProtKB-KW"/>
</dbReference>
<dbReference type="RefSeq" id="WP_202013697.1">
    <property type="nucleotide sequence ID" value="NZ_JAERRB010000009.1"/>
</dbReference>
<evidence type="ECO:0000256" key="7">
    <source>
        <dbReference type="ARBA" id="ARBA00022723"/>
    </source>
</evidence>
<evidence type="ECO:0000256" key="4">
    <source>
        <dbReference type="ARBA" id="ARBA00011881"/>
    </source>
</evidence>
<dbReference type="PANTHER" id="PTHR21485">
    <property type="entry name" value="HAD SUPERFAMILY MEMBERS CMAS AND KDSC"/>
    <property type="match status" value="1"/>
</dbReference>
<evidence type="ECO:0000313" key="13">
    <source>
        <dbReference type="Proteomes" id="UP000613030"/>
    </source>
</evidence>
<keyword evidence="8 12" id="KW-0378">Hydrolase</keyword>
<comment type="similarity">
    <text evidence="3">Belongs to the KdsC family.</text>
</comment>
<keyword evidence="13" id="KW-1185">Reference proteome</keyword>
<evidence type="ECO:0000256" key="8">
    <source>
        <dbReference type="ARBA" id="ARBA00022801"/>
    </source>
</evidence>
<keyword evidence="7" id="KW-0479">Metal-binding</keyword>
<dbReference type="InterPro" id="IPR006549">
    <property type="entry name" value="HAD-SF_hydro_IIIA"/>
</dbReference>
<sequence>MKIILSSYSKEQVKRAGNIKAIFFDADGVLSDGKIIYDENGKETKNFSVKDGFIMNHLKKAGILTGIISGRDSGATAKRAAELKLDFCHQGIIDKASVFEKLVKHYKLKMKEVAFIGDDINDLPVLRLAGLSVCPNDTFEYVKQEVDVVTRAKGGEGVVREVADLVLAARGEMEKIVRG</sequence>
<dbReference type="Pfam" id="PF08282">
    <property type="entry name" value="Hydrolase_3"/>
    <property type="match status" value="1"/>
</dbReference>
<evidence type="ECO:0000256" key="2">
    <source>
        <dbReference type="ARBA" id="ARBA00001946"/>
    </source>
</evidence>
<dbReference type="SFLD" id="SFLDG01138">
    <property type="entry name" value="C1.6.2:_Deoxy-d-mannose-octulo"/>
    <property type="match status" value="1"/>
</dbReference>
<protein>
    <recommendedName>
        <fullName evidence="6">3-deoxy-D-manno-octulosonate 8-phosphate phosphatase KdsC</fullName>
        <ecNumber evidence="5">3.1.3.45</ecNumber>
    </recommendedName>
    <alternativeName>
        <fullName evidence="11">KDO 8-P phosphatase</fullName>
    </alternativeName>
</protein>
<dbReference type="SFLD" id="SFLDS00003">
    <property type="entry name" value="Haloacid_Dehalogenase"/>
    <property type="match status" value="1"/>
</dbReference>
<dbReference type="SFLD" id="SFLDG01136">
    <property type="entry name" value="C1.6:_Phosphoserine_Phosphatas"/>
    <property type="match status" value="1"/>
</dbReference>
<dbReference type="NCBIfam" id="TIGR01662">
    <property type="entry name" value="HAD-SF-IIIA"/>
    <property type="match status" value="1"/>
</dbReference>
<name>A0ABS1KXR7_9BACT</name>
<dbReference type="Gene3D" id="3.40.50.1000">
    <property type="entry name" value="HAD superfamily/HAD-like"/>
    <property type="match status" value="1"/>
</dbReference>
<dbReference type="Proteomes" id="UP000613030">
    <property type="component" value="Unassembled WGS sequence"/>
</dbReference>
<dbReference type="NCBIfam" id="TIGR01670">
    <property type="entry name" value="KdsC-phosphatas"/>
    <property type="match status" value="1"/>
</dbReference>
<comment type="cofactor">
    <cofactor evidence="2">
        <name>Mg(2+)</name>
        <dbReference type="ChEBI" id="CHEBI:18420"/>
    </cofactor>
</comment>
<comment type="catalytic activity">
    <reaction evidence="1">
        <text>3-deoxy-alpha-D-manno-2-octulosonate-8-phosphate + H2O = 3-deoxy-alpha-D-manno-oct-2-ulosonate + phosphate</text>
        <dbReference type="Rhea" id="RHEA:11500"/>
        <dbReference type="ChEBI" id="CHEBI:15377"/>
        <dbReference type="ChEBI" id="CHEBI:43474"/>
        <dbReference type="ChEBI" id="CHEBI:85985"/>
        <dbReference type="ChEBI" id="CHEBI:85986"/>
        <dbReference type="EC" id="3.1.3.45"/>
    </reaction>
</comment>
<comment type="caution">
    <text evidence="12">The sequence shown here is derived from an EMBL/GenBank/DDBJ whole genome shotgun (WGS) entry which is preliminary data.</text>
</comment>
<accession>A0ABS1KXR7</accession>
<dbReference type="PANTHER" id="PTHR21485:SF6">
    <property type="entry name" value="N-ACYLNEURAMINATE CYTIDYLYLTRANSFERASE-RELATED"/>
    <property type="match status" value="1"/>
</dbReference>
<dbReference type="PIRSF" id="PIRSF006118">
    <property type="entry name" value="KDO8-P_Ptase"/>
    <property type="match status" value="1"/>
</dbReference>
<evidence type="ECO:0000313" key="12">
    <source>
        <dbReference type="EMBL" id="MBL0744047.1"/>
    </source>
</evidence>
<dbReference type="InterPro" id="IPR023214">
    <property type="entry name" value="HAD_sf"/>
</dbReference>
<organism evidence="12 13">
    <name type="scientific">Chryseolinea lacunae</name>
    <dbReference type="NCBI Taxonomy" id="2801331"/>
    <lineage>
        <taxon>Bacteria</taxon>
        <taxon>Pseudomonadati</taxon>
        <taxon>Bacteroidota</taxon>
        <taxon>Cytophagia</taxon>
        <taxon>Cytophagales</taxon>
        <taxon>Fulvivirgaceae</taxon>
        <taxon>Chryseolinea</taxon>
    </lineage>
</organism>
<evidence type="ECO:0000256" key="9">
    <source>
        <dbReference type="ARBA" id="ARBA00022842"/>
    </source>
</evidence>
<evidence type="ECO:0000256" key="3">
    <source>
        <dbReference type="ARBA" id="ARBA00005893"/>
    </source>
</evidence>
<evidence type="ECO:0000256" key="5">
    <source>
        <dbReference type="ARBA" id="ARBA00013066"/>
    </source>
</evidence>
<evidence type="ECO:0000256" key="10">
    <source>
        <dbReference type="ARBA" id="ARBA00022985"/>
    </source>
</evidence>
<comment type="subunit">
    <text evidence="4">Homotetramer.</text>
</comment>
<keyword evidence="10" id="KW-0448">Lipopolysaccharide biosynthesis</keyword>
<gene>
    <name evidence="12" type="ORF">JI741_22630</name>
</gene>
<dbReference type="EC" id="3.1.3.45" evidence="5"/>
<dbReference type="InterPro" id="IPR010023">
    <property type="entry name" value="KdsC_fam"/>
</dbReference>